<dbReference type="WBParaSite" id="MCU_005612-RB">
    <property type="protein sequence ID" value="MCU_005612-RB"/>
    <property type="gene ID" value="MCU_005612"/>
</dbReference>
<dbReference type="AlphaFoldDB" id="A0A5K3F7M7"/>
<accession>A0A5K3F7M7</accession>
<organism evidence="2">
    <name type="scientific">Mesocestoides corti</name>
    <name type="common">Flatworm</name>
    <dbReference type="NCBI Taxonomy" id="53468"/>
    <lineage>
        <taxon>Eukaryota</taxon>
        <taxon>Metazoa</taxon>
        <taxon>Spiralia</taxon>
        <taxon>Lophotrochozoa</taxon>
        <taxon>Platyhelminthes</taxon>
        <taxon>Cestoda</taxon>
        <taxon>Eucestoda</taxon>
        <taxon>Cyclophyllidea</taxon>
        <taxon>Mesocestoididae</taxon>
        <taxon>Mesocestoides</taxon>
    </lineage>
</organism>
<feature type="region of interest" description="Disordered" evidence="1">
    <location>
        <begin position="1"/>
        <end position="66"/>
    </location>
</feature>
<reference evidence="2" key="1">
    <citation type="submission" date="2019-11" db="UniProtKB">
        <authorList>
            <consortium name="WormBaseParasite"/>
        </authorList>
    </citation>
    <scope>IDENTIFICATION</scope>
</reference>
<name>A0A5K3F7M7_MESCO</name>
<proteinExistence type="predicted"/>
<evidence type="ECO:0000256" key="1">
    <source>
        <dbReference type="SAM" id="MobiDB-lite"/>
    </source>
</evidence>
<feature type="compositionally biased region" description="Low complexity" evidence="1">
    <location>
        <begin position="1"/>
        <end position="16"/>
    </location>
</feature>
<feature type="region of interest" description="Disordered" evidence="1">
    <location>
        <begin position="342"/>
        <end position="429"/>
    </location>
</feature>
<evidence type="ECO:0000313" key="2">
    <source>
        <dbReference type="WBParaSite" id="MCU_005612-RB"/>
    </source>
</evidence>
<feature type="compositionally biased region" description="Basic and acidic residues" evidence="1">
    <location>
        <begin position="29"/>
        <end position="63"/>
    </location>
</feature>
<feature type="compositionally biased region" description="Polar residues" evidence="1">
    <location>
        <begin position="382"/>
        <end position="404"/>
    </location>
</feature>
<sequence>MSYSDSTKSKSNSDISLASDPFKRAVQVDGDKRISEDHSEATRESTKQHSTDAKLKQTRHSDPRTGPTCLIERKYHLLQAIVQEYSRLVGLTLEEFEITGVWSDGCGEIRRAYDEAVDALECCRIHLELLAATAVGEGENTSGLIPESKRSLAPKEGTNSLSPKALRNLVYGSLQNIVQAHDKQRKYSTGVLDFSKKSRQRVHSRWRARSVPRELSLAEAARGHSPTPVQWRSTLRGWFSVKTLTGSLFSLNAKSLAGAQKHAKANNGQPASLFEADPAKPNGLITWKSVDSAAQEKRLKATMMRSMDTLRSRKLGKNCEDCDAEQRNTLIRLYTESEQPKEALQTSWSRRKCRRTSTEASAPSQHRRAIHEGDRPRLPSTPLVTHRQSNGGTSCSSLNRSVSLNGEVHSHEPTFSSPEPPGGPISKLSRCPTCSTRPLEFANSSKLKVSYPSIFSKSTSNTSNGTPLNAPYHNGNAQAGVSTESVNIFESSMIPYGTQNEMRSFGRPNYAKRGNSLSQRTESEDPYHLPRPYPNRCWCSNTAIQSPDSIHEEMSALGSPRHVTQHTCSTPSQTWQPRKYSPSPHFYDWSVVGKPINELERLTNHIGVRYDSMEFHPRPRFTLADKLNMCASSFRLSAKTYF</sequence>
<feature type="region of interest" description="Disordered" evidence="1">
    <location>
        <begin position="139"/>
        <end position="159"/>
    </location>
</feature>
<protein>
    <submittedName>
        <fullName evidence="2">Uncharacterized protein</fullName>
    </submittedName>
</protein>